<dbReference type="SUPFAM" id="SSF56436">
    <property type="entry name" value="C-type lectin-like"/>
    <property type="match status" value="1"/>
</dbReference>
<dbReference type="EMBL" id="CADEPI010000242">
    <property type="protein sequence ID" value="CAB3381683.1"/>
    <property type="molecule type" value="Genomic_DNA"/>
</dbReference>
<sequence>MRVFGERVLARTTHVIAISCTLYLYKDGDIFFQSHLARLLQRDQFSRLSQTHHRKMASRAVPCFCLLAVLLSTAANVIQDVAQVAELATEKPKGDCPEGLNLVTLSDNGKKYYFPRRRGNWNDTKKFCEAYAMHMASPKNREELTLLHNHGKTTFEGVTEWWVSLTNDGRAKDDFRLHDGERVAVNSTLWNKLEQEPDQYLNGRSCAYINTDSSVGLWDYYCINSDPNFLCECTI</sequence>
<accession>A0A8S1DGF7</accession>
<dbReference type="Pfam" id="PF00059">
    <property type="entry name" value="Lectin_C"/>
    <property type="match status" value="1"/>
</dbReference>
<organism evidence="3 4">
    <name type="scientific">Cloeon dipterum</name>
    <dbReference type="NCBI Taxonomy" id="197152"/>
    <lineage>
        <taxon>Eukaryota</taxon>
        <taxon>Metazoa</taxon>
        <taxon>Ecdysozoa</taxon>
        <taxon>Arthropoda</taxon>
        <taxon>Hexapoda</taxon>
        <taxon>Insecta</taxon>
        <taxon>Pterygota</taxon>
        <taxon>Palaeoptera</taxon>
        <taxon>Ephemeroptera</taxon>
        <taxon>Pisciforma</taxon>
        <taxon>Baetidae</taxon>
        <taxon>Cloeon</taxon>
    </lineage>
</organism>
<dbReference type="CDD" id="cd00037">
    <property type="entry name" value="CLECT"/>
    <property type="match status" value="1"/>
</dbReference>
<proteinExistence type="predicted"/>
<feature type="domain" description="C-type lectin" evidence="2">
    <location>
        <begin position="107"/>
        <end position="232"/>
    </location>
</feature>
<dbReference type="InterPro" id="IPR016186">
    <property type="entry name" value="C-type_lectin-like/link_sf"/>
</dbReference>
<dbReference type="Proteomes" id="UP000494165">
    <property type="component" value="Unassembled WGS sequence"/>
</dbReference>
<gene>
    <name evidence="3" type="ORF">CLODIP_2_CD03228</name>
</gene>
<evidence type="ECO:0000256" key="1">
    <source>
        <dbReference type="ARBA" id="ARBA00023157"/>
    </source>
</evidence>
<dbReference type="PROSITE" id="PS00615">
    <property type="entry name" value="C_TYPE_LECTIN_1"/>
    <property type="match status" value="1"/>
</dbReference>
<reference evidence="3 4" key="1">
    <citation type="submission" date="2020-04" db="EMBL/GenBank/DDBJ databases">
        <authorList>
            <person name="Alioto T."/>
            <person name="Alioto T."/>
            <person name="Gomez Garrido J."/>
        </authorList>
    </citation>
    <scope>NUCLEOTIDE SEQUENCE [LARGE SCALE GENOMIC DNA]</scope>
</reference>
<evidence type="ECO:0000259" key="2">
    <source>
        <dbReference type="PROSITE" id="PS50041"/>
    </source>
</evidence>
<keyword evidence="1" id="KW-1015">Disulfide bond</keyword>
<evidence type="ECO:0000313" key="3">
    <source>
        <dbReference type="EMBL" id="CAB3381683.1"/>
    </source>
</evidence>
<dbReference type="OrthoDB" id="7357196at2759"/>
<comment type="caution">
    <text evidence="3">The sequence shown here is derived from an EMBL/GenBank/DDBJ whole genome shotgun (WGS) entry which is preliminary data.</text>
</comment>
<dbReference type="InterPro" id="IPR016187">
    <property type="entry name" value="CTDL_fold"/>
</dbReference>
<dbReference type="AlphaFoldDB" id="A0A8S1DGF7"/>
<dbReference type="InterPro" id="IPR001304">
    <property type="entry name" value="C-type_lectin-like"/>
</dbReference>
<dbReference type="PROSITE" id="PS50041">
    <property type="entry name" value="C_TYPE_LECTIN_2"/>
    <property type="match status" value="1"/>
</dbReference>
<evidence type="ECO:0000313" key="4">
    <source>
        <dbReference type="Proteomes" id="UP000494165"/>
    </source>
</evidence>
<dbReference type="InterPro" id="IPR018378">
    <property type="entry name" value="C-type_lectin_CS"/>
</dbReference>
<dbReference type="InterPro" id="IPR051004">
    <property type="entry name" value="DC-SIGN_domain-containing"/>
</dbReference>
<protein>
    <recommendedName>
        <fullName evidence="2">C-type lectin domain-containing protein</fullName>
    </recommendedName>
</protein>
<dbReference type="SMART" id="SM00034">
    <property type="entry name" value="CLECT"/>
    <property type="match status" value="1"/>
</dbReference>
<dbReference type="PANTHER" id="PTHR22802:SF456">
    <property type="entry name" value="FI01427P"/>
    <property type="match status" value="1"/>
</dbReference>
<dbReference type="Gene3D" id="3.10.100.10">
    <property type="entry name" value="Mannose-Binding Protein A, subunit A"/>
    <property type="match status" value="1"/>
</dbReference>
<dbReference type="PANTHER" id="PTHR22802">
    <property type="entry name" value="C-TYPE LECTIN SUPERFAMILY MEMBER"/>
    <property type="match status" value="1"/>
</dbReference>
<keyword evidence="4" id="KW-1185">Reference proteome</keyword>
<name>A0A8S1DGF7_9INSE</name>